<proteinExistence type="predicted"/>
<dbReference type="EMBL" id="ML977178">
    <property type="protein sequence ID" value="KAF1983053.1"/>
    <property type="molecule type" value="Genomic_DNA"/>
</dbReference>
<evidence type="ECO:0000313" key="1">
    <source>
        <dbReference type="EMBL" id="KAF1983053.1"/>
    </source>
</evidence>
<evidence type="ECO:0000313" key="2">
    <source>
        <dbReference type="Proteomes" id="UP000800041"/>
    </source>
</evidence>
<dbReference type="SUPFAM" id="SSF52540">
    <property type="entry name" value="P-loop containing nucleoside triphosphate hydrolases"/>
    <property type="match status" value="1"/>
</dbReference>
<dbReference type="OrthoDB" id="6362633at2759"/>
<accession>A0A6G1GQ29</accession>
<gene>
    <name evidence="1" type="ORF">K402DRAFT_396987</name>
</gene>
<keyword evidence="1" id="KW-0378">Hydrolase</keyword>
<keyword evidence="2" id="KW-1185">Reference proteome</keyword>
<dbReference type="Proteomes" id="UP000800041">
    <property type="component" value="Unassembled WGS sequence"/>
</dbReference>
<organism evidence="1 2">
    <name type="scientific">Aulographum hederae CBS 113979</name>
    <dbReference type="NCBI Taxonomy" id="1176131"/>
    <lineage>
        <taxon>Eukaryota</taxon>
        <taxon>Fungi</taxon>
        <taxon>Dikarya</taxon>
        <taxon>Ascomycota</taxon>
        <taxon>Pezizomycotina</taxon>
        <taxon>Dothideomycetes</taxon>
        <taxon>Pleosporomycetidae</taxon>
        <taxon>Aulographales</taxon>
        <taxon>Aulographaceae</taxon>
    </lineage>
</organism>
<protein>
    <submittedName>
        <fullName evidence="1">P-loop containing nucleoside triphosphate hydrolase protein</fullName>
    </submittedName>
</protein>
<dbReference type="AlphaFoldDB" id="A0A6G1GQ29"/>
<name>A0A6G1GQ29_9PEZI</name>
<dbReference type="PANTHER" id="PTHR10285">
    <property type="entry name" value="URIDINE KINASE"/>
    <property type="match status" value="1"/>
</dbReference>
<dbReference type="Gene3D" id="3.40.50.300">
    <property type="entry name" value="P-loop containing nucleotide triphosphate hydrolases"/>
    <property type="match status" value="2"/>
</dbReference>
<dbReference type="InterPro" id="IPR027417">
    <property type="entry name" value="P-loop_NTPase"/>
</dbReference>
<sequence length="247" mass="27714">MDSQIDNLVAKTWVRCHDIPRSRRLLIAVSGIPGSGKTTLASMVVARLNAMYRESSPGSSQGGPLAAFVPLDGYHLSRAQLDKMPNPKEAHFRRGADFTFDGDGFLHLVKQLRRPLAPETRTIRAPSFDHAIKDPIADDIPIGPRVKVVIFEGNYLSLNKAPWKDSAELMDELWYVDVDKQTAIERLAVRHARAGITNTVEEGRQRAIKNDMVNGQEVMENRVAVDEIVISKEDEDWKSHNQNYESD</sequence>
<dbReference type="GO" id="GO:0016787">
    <property type="term" value="F:hydrolase activity"/>
    <property type="evidence" value="ECO:0007669"/>
    <property type="project" value="UniProtKB-KW"/>
</dbReference>
<reference evidence="1" key="1">
    <citation type="journal article" date="2020" name="Stud. Mycol.">
        <title>101 Dothideomycetes genomes: a test case for predicting lifestyles and emergence of pathogens.</title>
        <authorList>
            <person name="Haridas S."/>
            <person name="Albert R."/>
            <person name="Binder M."/>
            <person name="Bloem J."/>
            <person name="Labutti K."/>
            <person name="Salamov A."/>
            <person name="Andreopoulos B."/>
            <person name="Baker S."/>
            <person name="Barry K."/>
            <person name="Bills G."/>
            <person name="Bluhm B."/>
            <person name="Cannon C."/>
            <person name="Castanera R."/>
            <person name="Culley D."/>
            <person name="Daum C."/>
            <person name="Ezra D."/>
            <person name="Gonzalez J."/>
            <person name="Henrissat B."/>
            <person name="Kuo A."/>
            <person name="Liang C."/>
            <person name="Lipzen A."/>
            <person name="Lutzoni F."/>
            <person name="Magnuson J."/>
            <person name="Mondo S."/>
            <person name="Nolan M."/>
            <person name="Ohm R."/>
            <person name="Pangilinan J."/>
            <person name="Park H.-J."/>
            <person name="Ramirez L."/>
            <person name="Alfaro M."/>
            <person name="Sun H."/>
            <person name="Tritt A."/>
            <person name="Yoshinaga Y."/>
            <person name="Zwiers L.-H."/>
            <person name="Turgeon B."/>
            <person name="Goodwin S."/>
            <person name="Spatafora J."/>
            <person name="Crous P."/>
            <person name="Grigoriev I."/>
        </authorList>
    </citation>
    <scope>NUCLEOTIDE SEQUENCE</scope>
    <source>
        <strain evidence="1">CBS 113979</strain>
    </source>
</reference>